<dbReference type="EMBL" id="BK032533">
    <property type="protein sequence ID" value="DAF46206.1"/>
    <property type="molecule type" value="Genomic_DNA"/>
</dbReference>
<reference evidence="1" key="1">
    <citation type="journal article" date="2021" name="Proc. Natl. Acad. Sci. U.S.A.">
        <title>A Catalog of Tens of Thousands of Viruses from Human Metagenomes Reveals Hidden Associations with Chronic Diseases.</title>
        <authorList>
            <person name="Tisza M.J."/>
            <person name="Buck C.B."/>
        </authorList>
    </citation>
    <scope>NUCLEOTIDE SEQUENCE</scope>
    <source>
        <strain evidence="1">Ctaix4</strain>
    </source>
</reference>
<evidence type="ECO:0000313" key="1">
    <source>
        <dbReference type="EMBL" id="DAF46206.1"/>
    </source>
</evidence>
<protein>
    <submittedName>
        <fullName evidence="1">Alpha-aminoadipate carrier protein</fullName>
    </submittedName>
</protein>
<sequence length="72" mass="8438">MAIRKIMDQKSKDRHRCIVCGMMGLPRLVEGRKVKCKYCGQVHTVHFTANGNLMLTDDRFSNLFKKEEEKHE</sequence>
<accession>A0A8S5S5K6</accession>
<name>A0A8S5S5K6_9CAUD</name>
<proteinExistence type="predicted"/>
<organism evidence="1">
    <name type="scientific">Caudovirales sp. ctaix4</name>
    <dbReference type="NCBI Taxonomy" id="2827635"/>
    <lineage>
        <taxon>Viruses</taxon>
        <taxon>Duplodnaviria</taxon>
        <taxon>Heunggongvirae</taxon>
        <taxon>Uroviricota</taxon>
        <taxon>Caudoviricetes</taxon>
    </lineage>
</organism>